<dbReference type="EMBL" id="JAMDGY010000071">
    <property type="protein sequence ID" value="MDD0992919.1"/>
    <property type="molecule type" value="Genomic_DNA"/>
</dbReference>
<accession>A0ABT5NXJ5</accession>
<reference evidence="1 2" key="1">
    <citation type="submission" date="2022-05" db="EMBL/GenBank/DDBJ databases">
        <title>Novel Pseudomonas spp. Isolated from a Rainbow Trout Aquaculture Facility.</title>
        <authorList>
            <person name="Testerman T."/>
            <person name="Graf J."/>
        </authorList>
    </citation>
    <scope>NUCLEOTIDE SEQUENCE [LARGE SCALE GENOMIC DNA]</scope>
    <source>
        <strain evidence="1 2">ID681</strain>
    </source>
</reference>
<evidence type="ECO:0000313" key="1">
    <source>
        <dbReference type="EMBL" id="MDD0992919.1"/>
    </source>
</evidence>
<dbReference type="Proteomes" id="UP001148203">
    <property type="component" value="Unassembled WGS sequence"/>
</dbReference>
<gene>
    <name evidence="1" type="ORF">M5G11_20515</name>
</gene>
<proteinExistence type="predicted"/>
<dbReference type="RefSeq" id="WP_273910110.1">
    <property type="nucleotide sequence ID" value="NZ_JAMDGX010000022.1"/>
</dbReference>
<evidence type="ECO:0008006" key="3">
    <source>
        <dbReference type="Google" id="ProtNLM"/>
    </source>
</evidence>
<evidence type="ECO:0000313" key="2">
    <source>
        <dbReference type="Proteomes" id="UP001148203"/>
    </source>
</evidence>
<protein>
    <recommendedName>
        <fullName evidence="3">DUF3310 domain-containing protein</fullName>
    </recommendedName>
</protein>
<name>A0ABT5NXJ5_9PSED</name>
<comment type="caution">
    <text evidence="1">The sequence shown here is derived from an EMBL/GenBank/DDBJ whole genome shotgun (WGS) entry which is preliminary data.</text>
</comment>
<sequence length="98" mass="11479">MSKIDRELACRIAWIENDISLGSDGIRARWEVYLDPEDAVEADANLVGYFGYEALLISKLLRSKYKRSHQRAQWGMPRIEEQLKECSENAKKFFEEHD</sequence>
<organism evidence="1 2">
    <name type="scientific">Pseudomonas fontis</name>
    <dbReference type="NCBI Taxonomy" id="2942633"/>
    <lineage>
        <taxon>Bacteria</taxon>
        <taxon>Pseudomonadati</taxon>
        <taxon>Pseudomonadota</taxon>
        <taxon>Gammaproteobacteria</taxon>
        <taxon>Pseudomonadales</taxon>
        <taxon>Pseudomonadaceae</taxon>
        <taxon>Pseudomonas</taxon>
    </lineage>
</organism>
<keyword evidence="2" id="KW-1185">Reference proteome</keyword>